<dbReference type="Proteomes" id="UP000449678">
    <property type="component" value="Unassembled WGS sequence"/>
</dbReference>
<evidence type="ECO:0000313" key="4">
    <source>
        <dbReference type="Proteomes" id="UP000449678"/>
    </source>
</evidence>
<name>A0A6L8MQK6_9BURK</name>
<dbReference type="EMBL" id="WWCO01000016">
    <property type="protein sequence ID" value="MYM36564.1"/>
    <property type="molecule type" value="Genomic_DNA"/>
</dbReference>
<proteinExistence type="predicted"/>
<dbReference type="InterPro" id="IPR007712">
    <property type="entry name" value="RelE/ParE_toxin"/>
</dbReference>
<evidence type="ECO:0000313" key="5">
    <source>
        <dbReference type="Proteomes" id="UP000474565"/>
    </source>
</evidence>
<dbReference type="RefSeq" id="WP_160991928.1">
    <property type="nucleotide sequence ID" value="NZ_WWCO01000016.1"/>
</dbReference>
<dbReference type="EMBL" id="WWCP01000028">
    <property type="protein sequence ID" value="MYM84165.1"/>
    <property type="molecule type" value="Genomic_DNA"/>
</dbReference>
<keyword evidence="1" id="KW-1277">Toxin-antitoxin system</keyword>
<dbReference type="Proteomes" id="UP000474565">
    <property type="component" value="Unassembled WGS sequence"/>
</dbReference>
<protein>
    <submittedName>
        <fullName evidence="3">Type II toxin-antitoxin system RelE/ParE family toxin</fullName>
    </submittedName>
</protein>
<dbReference type="Gene3D" id="3.30.2310.20">
    <property type="entry name" value="RelE-like"/>
    <property type="match status" value="1"/>
</dbReference>
<organism evidence="3 5">
    <name type="scientific">Duganella lactea</name>
    <dbReference type="NCBI Taxonomy" id="2692173"/>
    <lineage>
        <taxon>Bacteria</taxon>
        <taxon>Pseudomonadati</taxon>
        <taxon>Pseudomonadota</taxon>
        <taxon>Betaproteobacteria</taxon>
        <taxon>Burkholderiales</taxon>
        <taxon>Oxalobacteraceae</taxon>
        <taxon>Telluria group</taxon>
        <taxon>Duganella</taxon>
    </lineage>
</organism>
<reference evidence="4 5" key="1">
    <citation type="submission" date="2019-12" db="EMBL/GenBank/DDBJ databases">
        <title>Novel species isolated from a subtropical stream in China.</title>
        <authorList>
            <person name="Lu H."/>
        </authorList>
    </citation>
    <scope>NUCLEOTIDE SEQUENCE [LARGE SCALE GENOMIC DNA]</scope>
    <source>
        <strain evidence="3 5">FT50W</strain>
        <strain evidence="2 4">FT94W</strain>
    </source>
</reference>
<dbReference type="InterPro" id="IPR035093">
    <property type="entry name" value="RelE/ParE_toxin_dom_sf"/>
</dbReference>
<evidence type="ECO:0000256" key="1">
    <source>
        <dbReference type="ARBA" id="ARBA00022649"/>
    </source>
</evidence>
<keyword evidence="4" id="KW-1185">Reference proteome</keyword>
<accession>A0A6L8MQK6</accession>
<evidence type="ECO:0000313" key="2">
    <source>
        <dbReference type="EMBL" id="MYM36564.1"/>
    </source>
</evidence>
<dbReference type="Pfam" id="PF05016">
    <property type="entry name" value="ParE_toxin"/>
    <property type="match status" value="1"/>
</dbReference>
<sequence length="100" mass="11696">MTTVRFHADAKAELKEAVLFYEALFPNLGKAFSAEVKRAIQLLQVYPNAQPRISDTLQKLVIRRFPFSLIYQHQVPTNQILILAVAHHRRRPGYWKKRQP</sequence>
<evidence type="ECO:0000313" key="3">
    <source>
        <dbReference type="EMBL" id="MYM84165.1"/>
    </source>
</evidence>
<comment type="caution">
    <text evidence="3">The sequence shown here is derived from an EMBL/GenBank/DDBJ whole genome shotgun (WGS) entry which is preliminary data.</text>
</comment>
<gene>
    <name evidence="2" type="ORF">GTP38_19735</name>
    <name evidence="3" type="ORF">GTP44_19695</name>
</gene>
<dbReference type="AlphaFoldDB" id="A0A6L8MQK6"/>